<dbReference type="AlphaFoldDB" id="A0ABC8S6A6"/>
<feature type="region of interest" description="Disordered" evidence="1">
    <location>
        <begin position="262"/>
        <end position="310"/>
    </location>
</feature>
<feature type="compositionally biased region" description="Basic and acidic residues" evidence="1">
    <location>
        <begin position="165"/>
        <end position="182"/>
    </location>
</feature>
<sequence length="438" mass="49546">MKLLSSSSSSASSTITTATTTSSFGGNSKSSTAGCLSGMLRRLLCFNSLPTHPFDHIKEAYDEAIGCDKLQYLKAEERVEAPETPGIVARLMGLESIPRIDVSNNPKCFNSIARSRSMNSMDVMREFKSIQGRHRRVQSFREAPTFVELEDEQFLILSFETGGETKELRSKSRDSEKGFGELKHRRAEKWKNKNKRRQTVYEKNKENQDANKGSAEKVNRVVTPKPSQKVRNGGKVKDSSNILRPTKKFEANLQLAVEVEKQSKPIKNKQNLEGGRSRKKKENNLPIERVERNSDSENTSPVSVLDFGDFPIDPEVPTSDDISRLDGSNIRRTLLEDLKNYQHSNESDSHISISADSETRKIEGKCARSKKKDHQGQNHVEMWAEICKLAEADMKQSHWMYRKPGDFEEIGADFGLDILDQLLAELVYELVGTCQEYF</sequence>
<dbReference type="InterPro" id="IPR032795">
    <property type="entry name" value="DUF3741-assoc"/>
</dbReference>
<dbReference type="EMBL" id="CAUOFW020002122">
    <property type="protein sequence ID" value="CAK9151320.1"/>
    <property type="molecule type" value="Genomic_DNA"/>
</dbReference>
<accession>A0ABC8S6A6</accession>
<feature type="domain" description="DUF3741" evidence="2">
    <location>
        <begin position="84"/>
        <end position="99"/>
    </location>
</feature>
<organism evidence="3 4">
    <name type="scientific">Ilex paraguariensis</name>
    <name type="common">yerba mate</name>
    <dbReference type="NCBI Taxonomy" id="185542"/>
    <lineage>
        <taxon>Eukaryota</taxon>
        <taxon>Viridiplantae</taxon>
        <taxon>Streptophyta</taxon>
        <taxon>Embryophyta</taxon>
        <taxon>Tracheophyta</taxon>
        <taxon>Spermatophyta</taxon>
        <taxon>Magnoliopsida</taxon>
        <taxon>eudicotyledons</taxon>
        <taxon>Gunneridae</taxon>
        <taxon>Pentapetalae</taxon>
        <taxon>asterids</taxon>
        <taxon>campanulids</taxon>
        <taxon>Aquifoliales</taxon>
        <taxon>Aquifoliaceae</taxon>
        <taxon>Ilex</taxon>
    </lineage>
</organism>
<feature type="compositionally biased region" description="Basic residues" evidence="1">
    <location>
        <begin position="183"/>
        <end position="198"/>
    </location>
</feature>
<dbReference type="Proteomes" id="UP001642360">
    <property type="component" value="Unassembled WGS sequence"/>
</dbReference>
<feature type="region of interest" description="Disordered" evidence="1">
    <location>
        <begin position="165"/>
        <end position="245"/>
    </location>
</feature>
<evidence type="ECO:0000259" key="2">
    <source>
        <dbReference type="Pfam" id="PF14383"/>
    </source>
</evidence>
<evidence type="ECO:0000256" key="1">
    <source>
        <dbReference type="SAM" id="MobiDB-lite"/>
    </source>
</evidence>
<keyword evidence="4" id="KW-1185">Reference proteome</keyword>
<proteinExistence type="predicted"/>
<feature type="compositionally biased region" description="Basic and acidic residues" evidence="1">
    <location>
        <begin position="199"/>
        <end position="219"/>
    </location>
</feature>
<name>A0ABC8S6A6_9AQUA</name>
<comment type="caution">
    <text evidence="3">The sequence shown here is derived from an EMBL/GenBank/DDBJ whole genome shotgun (WGS) entry which is preliminary data.</text>
</comment>
<dbReference type="PANTHER" id="PTHR35499:SF1">
    <property type="entry name" value="DUF3741 DOMAIN-CONTAINING PROTEIN"/>
    <property type="match status" value="1"/>
</dbReference>
<reference evidence="3 4" key="1">
    <citation type="submission" date="2024-02" db="EMBL/GenBank/DDBJ databases">
        <authorList>
            <person name="Vignale AGUSTIN F."/>
            <person name="Sosa J E."/>
            <person name="Modenutti C."/>
        </authorList>
    </citation>
    <scope>NUCLEOTIDE SEQUENCE [LARGE SCALE GENOMIC DNA]</scope>
</reference>
<evidence type="ECO:0000313" key="3">
    <source>
        <dbReference type="EMBL" id="CAK9151320.1"/>
    </source>
</evidence>
<dbReference type="Pfam" id="PF14383">
    <property type="entry name" value="VARLMGL"/>
    <property type="match status" value="1"/>
</dbReference>
<dbReference type="PANTHER" id="PTHR35499">
    <property type="entry name" value="OS05G0128300 PROTEIN"/>
    <property type="match status" value="1"/>
</dbReference>
<gene>
    <name evidence="3" type="ORF">ILEXP_LOCUS19478</name>
</gene>
<protein>
    <recommendedName>
        <fullName evidence="2">DUF3741 domain-containing protein</fullName>
    </recommendedName>
</protein>
<evidence type="ECO:0000313" key="4">
    <source>
        <dbReference type="Proteomes" id="UP001642360"/>
    </source>
</evidence>